<dbReference type="InterPro" id="IPR003265">
    <property type="entry name" value="HhH-GPD_domain"/>
</dbReference>
<dbReference type="PANTHER" id="PTHR10359">
    <property type="entry name" value="A/G-SPECIFIC ADENINE GLYCOSYLASE/ENDONUCLEASE III"/>
    <property type="match status" value="1"/>
</dbReference>
<dbReference type="GO" id="GO:0004519">
    <property type="term" value="F:endonuclease activity"/>
    <property type="evidence" value="ECO:0007669"/>
    <property type="project" value="UniProtKB-KW"/>
</dbReference>
<organism evidence="6 7">
    <name type="scientific">Nanobdella aerobiophila</name>
    <dbReference type="NCBI Taxonomy" id="2586965"/>
    <lineage>
        <taxon>Archaea</taxon>
        <taxon>Nanobdellota</taxon>
        <taxon>Nanobdellia</taxon>
        <taxon>Nanobdellales</taxon>
        <taxon>Nanobdellaceae</taxon>
        <taxon>Nanobdella</taxon>
    </lineage>
</organism>
<dbReference type="InterPro" id="IPR011257">
    <property type="entry name" value="DNA_glycosylase"/>
</dbReference>
<keyword evidence="6" id="KW-0255">Endonuclease</keyword>
<keyword evidence="2" id="KW-0479">Metal-binding</keyword>
<proteinExistence type="predicted"/>
<dbReference type="Gene3D" id="1.10.340.30">
    <property type="entry name" value="Hypothetical protein, domain 2"/>
    <property type="match status" value="1"/>
</dbReference>
<evidence type="ECO:0000313" key="6">
    <source>
        <dbReference type="EMBL" id="BBL45388.1"/>
    </source>
</evidence>
<keyword evidence="1" id="KW-0004">4Fe-4S</keyword>
<dbReference type="EMBL" id="AP019769">
    <property type="protein sequence ID" value="BBL45388.1"/>
    <property type="molecule type" value="Genomic_DNA"/>
</dbReference>
<dbReference type="RefSeq" id="WP_258393422.1">
    <property type="nucleotide sequence ID" value="NZ_AP019769.1"/>
</dbReference>
<gene>
    <name evidence="6" type="ORF">MJ1_0217</name>
</gene>
<dbReference type="SMART" id="SM00478">
    <property type="entry name" value="ENDO3c"/>
    <property type="match status" value="1"/>
</dbReference>
<keyword evidence="4" id="KW-0411">Iron-sulfur</keyword>
<protein>
    <submittedName>
        <fullName evidence="6">Endonuclease III</fullName>
    </submittedName>
</protein>
<dbReference type="InterPro" id="IPR023170">
    <property type="entry name" value="HhH_base_excis_C"/>
</dbReference>
<dbReference type="GO" id="GO:0006284">
    <property type="term" value="P:base-excision repair"/>
    <property type="evidence" value="ECO:0007669"/>
    <property type="project" value="InterPro"/>
</dbReference>
<dbReference type="GO" id="GO:0051539">
    <property type="term" value="F:4 iron, 4 sulfur cluster binding"/>
    <property type="evidence" value="ECO:0007669"/>
    <property type="project" value="UniProtKB-KW"/>
</dbReference>
<dbReference type="SUPFAM" id="SSF48150">
    <property type="entry name" value="DNA-glycosylase"/>
    <property type="match status" value="1"/>
</dbReference>
<dbReference type="AlphaFoldDB" id="A0A915SCH2"/>
<evidence type="ECO:0000256" key="1">
    <source>
        <dbReference type="ARBA" id="ARBA00022485"/>
    </source>
</evidence>
<dbReference type="KEGG" id="naer:MJ1_0217"/>
<name>A0A915SCH2_9ARCH</name>
<keyword evidence="7" id="KW-1185">Reference proteome</keyword>
<dbReference type="Gene3D" id="1.10.1670.10">
    <property type="entry name" value="Helix-hairpin-Helix base-excision DNA repair enzymes (C-terminal)"/>
    <property type="match status" value="1"/>
</dbReference>
<keyword evidence="6" id="KW-0540">Nuclease</keyword>
<evidence type="ECO:0000256" key="2">
    <source>
        <dbReference type="ARBA" id="ARBA00022723"/>
    </source>
</evidence>
<dbReference type="PANTHER" id="PTHR10359:SF19">
    <property type="entry name" value="DNA REPAIR GLYCOSYLASE MJ1434-RELATED"/>
    <property type="match status" value="1"/>
</dbReference>
<sequence>MIENIIKLVKESNVQLWWPVDLNYHIKTGGDWKIEVILGAILTQNTKWSFVEKNIEYLKSKNFIFNIDNLKNLDINYIKVPFKSRKLETIKNIADSIENIDINNRVDYIRKELLDIHGIGKETADAIILYAFEKPILVIDYYTKRYFNLDIGYDKLRVKLETEIKDNMNRIEKLLKKKINNYKKYPFLSVYNLKDDIDYNKKLTIIYKEIHAMIDIKMKNLK</sequence>
<evidence type="ECO:0000256" key="4">
    <source>
        <dbReference type="ARBA" id="ARBA00023014"/>
    </source>
</evidence>
<dbReference type="Proteomes" id="UP001055553">
    <property type="component" value="Chromosome"/>
</dbReference>
<evidence type="ECO:0000259" key="5">
    <source>
        <dbReference type="SMART" id="SM00478"/>
    </source>
</evidence>
<dbReference type="GeneID" id="74568169"/>
<feature type="domain" description="HhH-GPD" evidence="5">
    <location>
        <begin position="42"/>
        <end position="185"/>
    </location>
</feature>
<keyword evidence="3" id="KW-0408">Iron</keyword>
<reference evidence="7" key="1">
    <citation type="journal article" date="2022" name="Int. J. Syst. Evol. Microbiol.">
        <title>Nanobdella aerobiophila gen. nov., sp. nov., a thermoacidophilic, obligate ectosymbiotic archaeon, and proposal of Nanobdellaceae fam. nov., Nanobdellales ord. nov. and Nanobdellia class. nov.</title>
        <authorList>
            <person name="Kato S."/>
            <person name="Ogasawara A."/>
            <person name="Itoh T."/>
            <person name="Sakai H.D."/>
            <person name="Shimizu M."/>
            <person name="Yuki M."/>
            <person name="Kaneko M."/>
            <person name="Takashina T."/>
            <person name="Ohkuma M."/>
        </authorList>
    </citation>
    <scope>NUCLEOTIDE SEQUENCE [LARGE SCALE GENOMIC DNA]</scope>
    <source>
        <strain evidence="7">MJ1</strain>
    </source>
</reference>
<dbReference type="CDD" id="cd00056">
    <property type="entry name" value="ENDO3c"/>
    <property type="match status" value="1"/>
</dbReference>
<keyword evidence="6" id="KW-0378">Hydrolase</keyword>
<dbReference type="GO" id="GO:0046872">
    <property type="term" value="F:metal ion binding"/>
    <property type="evidence" value="ECO:0007669"/>
    <property type="project" value="UniProtKB-KW"/>
</dbReference>
<evidence type="ECO:0000313" key="7">
    <source>
        <dbReference type="Proteomes" id="UP001055553"/>
    </source>
</evidence>
<evidence type="ECO:0000256" key="3">
    <source>
        <dbReference type="ARBA" id="ARBA00023004"/>
    </source>
</evidence>
<accession>A0A915SCH2</accession>